<accession>A0A8C6LB08</accession>
<dbReference type="AlphaFoldDB" id="A0A8C6LB08"/>
<evidence type="ECO:0000256" key="3">
    <source>
        <dbReference type="PROSITE-ProRule" id="PRU00023"/>
    </source>
</evidence>
<evidence type="ECO:0000256" key="1">
    <source>
        <dbReference type="ARBA" id="ARBA00022737"/>
    </source>
</evidence>
<evidence type="ECO:0000313" key="5">
    <source>
        <dbReference type="Ensembl" id="ENSNFUP00015018408.1"/>
    </source>
</evidence>
<dbReference type="Pfam" id="PF00023">
    <property type="entry name" value="Ank"/>
    <property type="match status" value="1"/>
</dbReference>
<keyword evidence="6" id="KW-1185">Reference proteome</keyword>
<dbReference type="PROSITE" id="PS50088">
    <property type="entry name" value="ANK_REPEAT"/>
    <property type="match status" value="3"/>
</dbReference>
<sequence length="216" mass="23585">MWNSSSECRVVRELCDDRLCPYEDEESDWSPIHDVVFNGRILTLQKLITQVNSSTVDGRTALTEACSKGHVACVLLLLQHGASPQGRDWSSSPIHWAAAKGHPECVKALVQHRADVDQHIDKLGSPLHLACTSQQLSTVRKLLFSPSGANVNRDVAGESPLHTAARLSSPELVSVLLDHGADRLLVNSEGKRPLDLTSPDSETWRLLKEAGGSQTK</sequence>
<proteinExistence type="predicted"/>
<feature type="repeat" description="ANK" evidence="3">
    <location>
        <begin position="89"/>
        <end position="121"/>
    </location>
</feature>
<dbReference type="SUPFAM" id="SSF48403">
    <property type="entry name" value="Ankyrin repeat"/>
    <property type="match status" value="1"/>
</dbReference>
<keyword evidence="1" id="KW-0677">Repeat</keyword>
<protein>
    <submittedName>
        <fullName evidence="5">Uncharacterized protein</fullName>
    </submittedName>
</protein>
<dbReference type="Gene3D" id="1.25.40.20">
    <property type="entry name" value="Ankyrin repeat-containing domain"/>
    <property type="match status" value="1"/>
</dbReference>
<reference evidence="5" key="1">
    <citation type="submission" date="2014-08" db="EMBL/GenBank/DDBJ databases">
        <authorList>
            <person name="Senf B."/>
            <person name="Petzold A."/>
            <person name="Downie B.R."/>
            <person name="Koch P."/>
            <person name="Platzer M."/>
        </authorList>
    </citation>
    <scope>NUCLEOTIDE SEQUENCE [LARGE SCALE GENOMIC DNA]</scope>
    <source>
        <strain evidence="5">GRZ</strain>
    </source>
</reference>
<dbReference type="InterPro" id="IPR002110">
    <property type="entry name" value="Ankyrin_rpt"/>
</dbReference>
<dbReference type="Proteomes" id="UP000694548">
    <property type="component" value="Chromosome sgr14"/>
</dbReference>
<dbReference type="PROSITE" id="PS50297">
    <property type="entry name" value="ANK_REP_REGION"/>
    <property type="match status" value="3"/>
</dbReference>
<dbReference type="PANTHER" id="PTHR24171">
    <property type="entry name" value="ANKYRIN REPEAT DOMAIN-CONTAINING PROTEIN 39-RELATED"/>
    <property type="match status" value="1"/>
</dbReference>
<dbReference type="InterPro" id="IPR036770">
    <property type="entry name" value="Ankyrin_rpt-contain_sf"/>
</dbReference>
<feature type="repeat" description="ANK" evidence="3">
    <location>
        <begin position="57"/>
        <end position="89"/>
    </location>
</feature>
<evidence type="ECO:0000313" key="6">
    <source>
        <dbReference type="Proteomes" id="UP000694548"/>
    </source>
</evidence>
<name>A0A8C6LB08_NOTFU</name>
<dbReference type="SMART" id="SM00248">
    <property type="entry name" value="ANK"/>
    <property type="match status" value="5"/>
</dbReference>
<dbReference type="Ensembl" id="ENSNFUT00015019237.1">
    <property type="protein sequence ID" value="ENSNFUP00015018408.1"/>
    <property type="gene ID" value="ENSNFUG00015008748.1"/>
</dbReference>
<evidence type="ECO:0000256" key="4">
    <source>
        <dbReference type="SAM" id="MobiDB-lite"/>
    </source>
</evidence>
<dbReference type="GeneTree" id="ENSGT00940000165059"/>
<organism evidence="5 6">
    <name type="scientific">Nothobranchius furzeri</name>
    <name type="common">Turquoise killifish</name>
    <dbReference type="NCBI Taxonomy" id="105023"/>
    <lineage>
        <taxon>Eukaryota</taxon>
        <taxon>Metazoa</taxon>
        <taxon>Chordata</taxon>
        <taxon>Craniata</taxon>
        <taxon>Vertebrata</taxon>
        <taxon>Euteleostomi</taxon>
        <taxon>Actinopterygii</taxon>
        <taxon>Neopterygii</taxon>
        <taxon>Teleostei</taxon>
        <taxon>Neoteleostei</taxon>
        <taxon>Acanthomorphata</taxon>
        <taxon>Ovalentaria</taxon>
        <taxon>Atherinomorphae</taxon>
        <taxon>Cyprinodontiformes</taxon>
        <taxon>Nothobranchiidae</taxon>
        <taxon>Nothobranchius</taxon>
    </lineage>
</organism>
<feature type="repeat" description="ANK" evidence="3">
    <location>
        <begin position="156"/>
        <end position="188"/>
    </location>
</feature>
<keyword evidence="2 3" id="KW-0040">ANK repeat</keyword>
<evidence type="ECO:0000256" key="2">
    <source>
        <dbReference type="ARBA" id="ARBA00023043"/>
    </source>
</evidence>
<dbReference type="Pfam" id="PF12796">
    <property type="entry name" value="Ank_2"/>
    <property type="match status" value="2"/>
</dbReference>
<reference evidence="5" key="2">
    <citation type="submission" date="2025-08" db="UniProtKB">
        <authorList>
            <consortium name="Ensembl"/>
        </authorList>
    </citation>
    <scope>IDENTIFICATION</scope>
</reference>
<feature type="region of interest" description="Disordered" evidence="4">
    <location>
        <begin position="191"/>
        <end position="216"/>
    </location>
</feature>
<reference evidence="5" key="3">
    <citation type="submission" date="2025-09" db="UniProtKB">
        <authorList>
            <consortium name="Ensembl"/>
        </authorList>
    </citation>
    <scope>IDENTIFICATION</scope>
</reference>